<comment type="caution">
    <text evidence="3">The sequence shown here is derived from an EMBL/GenBank/DDBJ whole genome shotgun (WGS) entry which is preliminary data.</text>
</comment>
<keyword evidence="1" id="KW-1133">Transmembrane helix</keyword>
<dbReference type="OrthoDB" id="370405at2"/>
<gene>
    <name evidence="3" type="ORF">DYP60_09485</name>
</gene>
<reference evidence="4" key="1">
    <citation type="submission" date="2018-08" db="EMBL/GenBank/DDBJ databases">
        <authorList>
            <person name="Grouzdev D.S."/>
            <person name="Krutkina M.S."/>
        </authorList>
    </citation>
    <scope>NUCLEOTIDE SEQUENCE [LARGE SCALE GENOMIC DNA]</scope>
    <source>
        <strain evidence="4">4-11</strain>
    </source>
</reference>
<feature type="transmembrane region" description="Helical" evidence="1">
    <location>
        <begin position="182"/>
        <end position="205"/>
    </location>
</feature>
<dbReference type="EMBL" id="QUWK01000009">
    <property type="protein sequence ID" value="RFU94423.1"/>
    <property type="molecule type" value="Genomic_DNA"/>
</dbReference>
<keyword evidence="4" id="KW-1185">Reference proteome</keyword>
<feature type="transmembrane region" description="Helical" evidence="1">
    <location>
        <begin position="68"/>
        <end position="89"/>
    </location>
</feature>
<feature type="domain" description="VTT" evidence="2">
    <location>
        <begin position="96"/>
        <end position="200"/>
    </location>
</feature>
<organism evidence="3 4">
    <name type="scientific">Sphaerochaeta halotolerans</name>
    <dbReference type="NCBI Taxonomy" id="2293840"/>
    <lineage>
        <taxon>Bacteria</taxon>
        <taxon>Pseudomonadati</taxon>
        <taxon>Spirochaetota</taxon>
        <taxon>Spirochaetia</taxon>
        <taxon>Spirochaetales</taxon>
        <taxon>Sphaerochaetaceae</taxon>
        <taxon>Sphaerochaeta</taxon>
    </lineage>
</organism>
<evidence type="ECO:0000259" key="2">
    <source>
        <dbReference type="Pfam" id="PF09335"/>
    </source>
</evidence>
<keyword evidence="1" id="KW-0812">Transmembrane</keyword>
<evidence type="ECO:0000313" key="3">
    <source>
        <dbReference type="EMBL" id="RFU94423.1"/>
    </source>
</evidence>
<dbReference type="RefSeq" id="WP_117330762.1">
    <property type="nucleotide sequence ID" value="NZ_QUWK01000009.1"/>
</dbReference>
<dbReference type="PANTHER" id="PTHR42709">
    <property type="entry name" value="ALKALINE PHOSPHATASE LIKE PROTEIN"/>
    <property type="match status" value="1"/>
</dbReference>
<name>A0A372MG61_9SPIR</name>
<dbReference type="PANTHER" id="PTHR42709:SF11">
    <property type="entry name" value="DEDA FAMILY PROTEIN"/>
    <property type="match status" value="1"/>
</dbReference>
<reference evidence="3 4" key="2">
    <citation type="submission" date="2018-09" db="EMBL/GenBank/DDBJ databases">
        <title>Genome of Sphaerochaeta halotolerans strain 4-11.</title>
        <authorList>
            <person name="Nazina T.N."/>
            <person name="Sokolova D.S."/>
        </authorList>
    </citation>
    <scope>NUCLEOTIDE SEQUENCE [LARGE SCALE GENOMIC DNA]</scope>
    <source>
        <strain evidence="3 4">4-11</strain>
    </source>
</reference>
<feature type="transmembrane region" description="Helical" evidence="1">
    <location>
        <begin position="101"/>
        <end position="132"/>
    </location>
</feature>
<sequence>MKLPAWLKALFKKETYLKEDGSLDVRKLLLRTFLLMLFIFGMYFIGLRYYRLAGWDQNVVVQQFIENFGVHGVAIYVFIVDLFVLPLSVDLMWPFVMEWHPALAILVMGASSVAGAFCAYLFGRLVGLMPIFRKWVLKQSGTHTEQIITKYGIWAIVISGLTPLPFSTICTVAGILELKAHHFLLASLIRFPRMAIYYLIFTGLINIG</sequence>
<evidence type="ECO:0000313" key="4">
    <source>
        <dbReference type="Proteomes" id="UP000264002"/>
    </source>
</evidence>
<evidence type="ECO:0000256" key="1">
    <source>
        <dbReference type="SAM" id="Phobius"/>
    </source>
</evidence>
<keyword evidence="1" id="KW-0472">Membrane</keyword>
<dbReference type="GO" id="GO:0005886">
    <property type="term" value="C:plasma membrane"/>
    <property type="evidence" value="ECO:0007669"/>
    <property type="project" value="TreeGrafter"/>
</dbReference>
<protein>
    <recommendedName>
        <fullName evidence="2">VTT domain-containing protein</fullName>
    </recommendedName>
</protein>
<feature type="transmembrane region" description="Helical" evidence="1">
    <location>
        <begin position="153"/>
        <end position="176"/>
    </location>
</feature>
<dbReference type="AlphaFoldDB" id="A0A372MG61"/>
<accession>A0A372MG61</accession>
<proteinExistence type="predicted"/>
<feature type="transmembrane region" description="Helical" evidence="1">
    <location>
        <begin position="28"/>
        <end position="47"/>
    </location>
</feature>
<dbReference type="InterPro" id="IPR051311">
    <property type="entry name" value="DedA_domain"/>
</dbReference>
<dbReference type="InterPro" id="IPR032816">
    <property type="entry name" value="VTT_dom"/>
</dbReference>
<dbReference type="Pfam" id="PF09335">
    <property type="entry name" value="VTT_dom"/>
    <property type="match status" value="1"/>
</dbReference>
<dbReference type="Proteomes" id="UP000264002">
    <property type="component" value="Unassembled WGS sequence"/>
</dbReference>